<dbReference type="EMBL" id="CP016809">
    <property type="protein sequence ID" value="ANY71258.1"/>
    <property type="molecule type" value="Genomic_DNA"/>
</dbReference>
<evidence type="ECO:0000313" key="4">
    <source>
        <dbReference type="EMBL" id="ANY71258.1"/>
    </source>
</evidence>
<dbReference type="InterPro" id="IPR008979">
    <property type="entry name" value="Galactose-bd-like_sf"/>
</dbReference>
<dbReference type="SUPFAM" id="SSF55545">
    <property type="entry name" value="beta-N-acetylhexosaminidase-like domain"/>
    <property type="match status" value="1"/>
</dbReference>
<protein>
    <recommendedName>
        <fullName evidence="3">CBM-cenC domain-containing protein</fullName>
    </recommendedName>
</protein>
<dbReference type="GO" id="GO:0005975">
    <property type="term" value="P:carbohydrate metabolic process"/>
    <property type="evidence" value="ECO:0007669"/>
    <property type="project" value="UniProtKB-ARBA"/>
</dbReference>
<dbReference type="InterPro" id="IPR003305">
    <property type="entry name" value="CenC_carb-bd"/>
</dbReference>
<accession>A0A1B2DU73</accession>
<dbReference type="Gene3D" id="2.60.40.1190">
    <property type="match status" value="1"/>
</dbReference>
<dbReference type="PANTHER" id="PTHR47406:SF2">
    <property type="entry name" value="ALPHA GLUCURONIDASE N-TERMINAL DOMAIN-CONTAINING PROTEIN"/>
    <property type="match status" value="1"/>
</dbReference>
<dbReference type="SUPFAM" id="SSF49344">
    <property type="entry name" value="CBD9-like"/>
    <property type="match status" value="1"/>
</dbReference>
<proteinExistence type="predicted"/>
<evidence type="ECO:0000259" key="3">
    <source>
        <dbReference type="Pfam" id="PF02018"/>
    </source>
</evidence>
<dbReference type="PANTHER" id="PTHR47406">
    <property type="entry name" value="COAGULATION FACTOR 5/8 TYPE, C-TERMINAL"/>
    <property type="match status" value="1"/>
</dbReference>
<dbReference type="RefSeq" id="WP_099476410.1">
    <property type="nucleotide sequence ID" value="NZ_CP016809.1"/>
</dbReference>
<dbReference type="Gene3D" id="3.30.379.10">
    <property type="entry name" value="Chitobiase/beta-hexosaminidase domain 2-like"/>
    <property type="match status" value="1"/>
</dbReference>
<dbReference type="Pfam" id="PF16126">
    <property type="entry name" value="DUF4838"/>
    <property type="match status" value="1"/>
</dbReference>
<dbReference type="GO" id="GO:0016798">
    <property type="term" value="F:hydrolase activity, acting on glycosyl bonds"/>
    <property type="evidence" value="ECO:0007669"/>
    <property type="project" value="InterPro"/>
</dbReference>
<reference evidence="4" key="1">
    <citation type="submission" date="2016-08" db="EMBL/GenBank/DDBJ databases">
        <title>Complete Genome Seqeunce of Paenibacillus sp. nov. IHBB 9852 from high altitute lake of Indian trans-Himalayas.</title>
        <authorList>
            <person name="Kiran S."/>
            <person name="Swarnkar M.K."/>
            <person name="Rana A."/>
            <person name="Tewari R."/>
            <person name="Gulati A."/>
        </authorList>
    </citation>
    <scope>NUCLEOTIDE SEQUENCE [LARGE SCALE GENOMIC DNA]</scope>
    <source>
        <strain evidence="4">IHBB 9852</strain>
    </source>
</reference>
<organism evidence="4">
    <name type="scientific">Paenibacillus ihbetae</name>
    <dbReference type="NCBI Taxonomy" id="1870820"/>
    <lineage>
        <taxon>Bacteria</taxon>
        <taxon>Bacillati</taxon>
        <taxon>Bacillota</taxon>
        <taxon>Bacilli</taxon>
        <taxon>Bacillales</taxon>
        <taxon>Paenibacillaceae</taxon>
        <taxon>Paenibacillus</taxon>
    </lineage>
</organism>
<name>A0A1B2DU73_9BACL</name>
<evidence type="ECO:0000256" key="1">
    <source>
        <dbReference type="ARBA" id="ARBA00022801"/>
    </source>
</evidence>
<dbReference type="InterPro" id="IPR032287">
    <property type="entry name" value="DUF4838"/>
</dbReference>
<keyword evidence="2" id="KW-0732">Signal</keyword>
<dbReference type="KEGG" id="pib:BBD41_00900"/>
<feature type="signal peptide" evidence="2">
    <location>
        <begin position="1"/>
        <end position="31"/>
    </location>
</feature>
<dbReference type="SUPFAM" id="SSF49785">
    <property type="entry name" value="Galactose-binding domain-like"/>
    <property type="match status" value="1"/>
</dbReference>
<keyword evidence="1" id="KW-0378">Hydrolase</keyword>
<feature type="domain" description="CBM-cenC" evidence="3">
    <location>
        <begin position="201"/>
        <end position="305"/>
    </location>
</feature>
<dbReference type="Pfam" id="PF02018">
    <property type="entry name" value="CBM_4_9"/>
    <property type="match status" value="1"/>
</dbReference>
<gene>
    <name evidence="4" type="ORF">BBD41_00900</name>
</gene>
<evidence type="ECO:0000256" key="2">
    <source>
        <dbReference type="SAM" id="SignalP"/>
    </source>
</evidence>
<dbReference type="Gene3D" id="2.60.120.260">
    <property type="entry name" value="Galactose-binding domain-like"/>
    <property type="match status" value="1"/>
</dbReference>
<dbReference type="AlphaFoldDB" id="A0A1B2DU73"/>
<feature type="chain" id="PRO_5008535209" description="CBM-cenC domain-containing protein" evidence="2">
    <location>
        <begin position="32"/>
        <end position="1068"/>
    </location>
</feature>
<dbReference type="InterPro" id="IPR029018">
    <property type="entry name" value="Hex-like_dom2"/>
</dbReference>
<sequence length="1068" mass="119248">MKALNGTSGIKLIVTMFTAVFMMLLAASATAAETGEEEIGRPPHPHSILIKNGVAQADILISPAADDMEMHAAQELQQTLKMVSGATLPIYRADTEPNSVSAYLQQDQLNLQRSGAYPVSFDFLNNHGRSTVVEVVYSAGNAFPISLNDPIELQKDQAGSITGTLYVPPSTADGTYQLSFEARSDGQSIGSMELEVTLNRNTLLNGGFEESVKEGWYSTTAAQDSEVSYTGSSSLRLASNNVRSNQPLRLERGKQYKLKAWVKGAKNGTARMQVNEIANPYNVKHSVVSSFSVTTDWTEVELIYHADEHRPYDYHWLVFSFLQGNGPGTLWIDDVTLAEVEEEGPSEPPGPPSVVDYGPAHNRIQLVLSTTDRIPSNQDTAYLANSDGFAVRQKGSRIYILGSEARGILNGVYDFLEENAGVLWTRSKELGTLYDPLPTVTATRTNYAEKSPIPLRGWLTLGMGENGDGGSDQATDVMLARNKNNIKMSDSSNRLLWDRFARTGLTPVMLGHNLAFWLPNDEYFAEHPDYYNMKDGKYIPLSDSTQINFYHPEVPGVIAAKAKKLIASRNIDYIGIGINDNSSFDQGELSRQPFTTEDGVVVQPEDPAYRSTVFFSFLNKVAREIRADYPDVKIVSYAYTFTDTPPKVDLEDNIVLIYAPLYEDAREPLNTSNTSNPNYAYNEKLRGWAEKTKNILVYNYYGSFPSDAYERPIAAKVQADLQYYRELGILGVLPEGTVDAGNDAWGINALQYWLFNKLFWNPDEDIEALKTQFLNKAYGAAAEPMRRYYDLIEQGWNYDRSQQSWATSGESLVRQYVIVAGIRDQAQQALDEAYALADGKAKARIEPIKTTFERMVEIAEDSVNISANAVRTTASKDQILNTLEFGAGPWRAVESPVTYFKDMSSGKLPPVLTKVYLLWDEEYIYIGYENFDPDPSKMVISDTAPNEWWLSGKDDSVETYLMDGTPGNSSYYAFMTNALPLNLDYKGPEKSPDWTRPWESRAEVKFDRWNVIQAIPFSSIQFDPDESRTLTGLFFRNYHRTGSGLGLYGWAGGAVWNPADFRPIHLID</sequence>